<dbReference type="Proteomes" id="UP000005561">
    <property type="component" value="Unassembled WGS sequence"/>
</dbReference>
<dbReference type="InterPro" id="IPR056798">
    <property type="entry name" value="ADH_Fe_C"/>
</dbReference>
<accession>C6LEY0</accession>
<dbReference type="Gene3D" id="1.20.1090.10">
    <property type="entry name" value="Dehydroquinate synthase-like - alpha domain"/>
    <property type="match status" value="1"/>
</dbReference>
<evidence type="ECO:0000313" key="4">
    <source>
        <dbReference type="EMBL" id="EET60719.1"/>
    </source>
</evidence>
<dbReference type="STRING" id="168384.SAMN05660368_02393"/>
<name>C6LEY0_9FIRM</name>
<dbReference type="EMBL" id="ACCL02000009">
    <property type="protein sequence ID" value="EET60719.1"/>
    <property type="molecule type" value="Genomic_DNA"/>
</dbReference>
<comment type="caution">
    <text evidence="4">The sequence shown here is derived from an EMBL/GenBank/DDBJ whole genome shotgun (WGS) entry which is preliminary data.</text>
</comment>
<dbReference type="Pfam" id="PF25137">
    <property type="entry name" value="ADH_Fe_C"/>
    <property type="match status" value="1"/>
</dbReference>
<dbReference type="AlphaFoldDB" id="C6LEY0"/>
<dbReference type="InterPro" id="IPR001670">
    <property type="entry name" value="ADH_Fe/GldA"/>
</dbReference>
<dbReference type="PANTHER" id="PTHR11496:SF83">
    <property type="entry name" value="HYDROXYACID-OXOACID TRANSHYDROGENASE, MITOCHONDRIAL"/>
    <property type="match status" value="1"/>
</dbReference>
<evidence type="ECO:0000256" key="1">
    <source>
        <dbReference type="ARBA" id="ARBA00023002"/>
    </source>
</evidence>
<dbReference type="InterPro" id="IPR039697">
    <property type="entry name" value="Alcohol_dehydrogenase_Fe"/>
</dbReference>
<feature type="domain" description="Alcohol dehydrogenase iron-type/glycerol dehydrogenase GldA" evidence="2">
    <location>
        <begin position="30"/>
        <end position="169"/>
    </location>
</feature>
<dbReference type="InterPro" id="IPR018211">
    <property type="entry name" value="ADH_Fe_CS"/>
</dbReference>
<sequence>MKIEKNTKKGAVMEQFGVRTRIVMGDGLDAMIGRMKRVFVVTDSFMASSGKADYVTARLDKARVEYTVFSDISGEPDIGMVTAGTSRMLEFEPDTVICMGGGAAIDAAKAIVFVARKAGDSKAVEFIAIPTTSGTGSEVSRFAVITDKDKGVKYPLVDDSLLPDVALLDARLVESAPPSVTADTGIDVFTHAVEAFVSTGRNDFTDACAEKAIKLVNHYLMTAYKNPGDLKARQGMHNASCLAGIAFSNAGLGLNHGMAHAMGARFHIPHGRANGILLPYVMSFNAGCAAEKLTPTAKRYAQISRLLRLDTSNVRQSALNMIRTARSFIKRMNMPSTIEAAGVTKEQFEAELDAMAAAALADSCTASNPQPVTLEDIKAVYRKAFTGKLP</sequence>
<evidence type="ECO:0000259" key="3">
    <source>
        <dbReference type="Pfam" id="PF25137"/>
    </source>
</evidence>
<keyword evidence="1 4" id="KW-0560">Oxidoreductase</keyword>
<organism evidence="4 5">
    <name type="scientific">Marvinbryantia formatexigens DSM 14469</name>
    <dbReference type="NCBI Taxonomy" id="478749"/>
    <lineage>
        <taxon>Bacteria</taxon>
        <taxon>Bacillati</taxon>
        <taxon>Bacillota</taxon>
        <taxon>Clostridia</taxon>
        <taxon>Lachnospirales</taxon>
        <taxon>Lachnospiraceae</taxon>
        <taxon>Marvinbryantia</taxon>
    </lineage>
</organism>
<dbReference type="Pfam" id="PF00465">
    <property type="entry name" value="Fe-ADH"/>
    <property type="match status" value="1"/>
</dbReference>
<protein>
    <submittedName>
        <fullName evidence="4">Alcohol dehydrogenase, iron-dependent</fullName>
        <ecNumber evidence="4">1.1.1.1</ecNumber>
    </submittedName>
</protein>
<dbReference type="EC" id="1.1.1.1" evidence="4"/>
<dbReference type="Gene3D" id="3.40.50.1970">
    <property type="match status" value="1"/>
</dbReference>
<dbReference type="SUPFAM" id="SSF56796">
    <property type="entry name" value="Dehydroquinate synthase-like"/>
    <property type="match status" value="1"/>
</dbReference>
<reference evidence="4" key="1">
    <citation type="submission" date="2009-07" db="EMBL/GenBank/DDBJ databases">
        <authorList>
            <person name="Weinstock G."/>
            <person name="Sodergren E."/>
            <person name="Clifton S."/>
            <person name="Fulton L."/>
            <person name="Fulton B."/>
            <person name="Courtney L."/>
            <person name="Fronick C."/>
            <person name="Harrison M."/>
            <person name="Strong C."/>
            <person name="Farmer C."/>
            <person name="Delahaunty K."/>
            <person name="Markovic C."/>
            <person name="Hall O."/>
            <person name="Minx P."/>
            <person name="Tomlinson C."/>
            <person name="Mitreva M."/>
            <person name="Nelson J."/>
            <person name="Hou S."/>
            <person name="Wollam A."/>
            <person name="Pepin K.H."/>
            <person name="Johnson M."/>
            <person name="Bhonagiri V."/>
            <person name="Nash W.E."/>
            <person name="Warren W."/>
            <person name="Chinwalla A."/>
            <person name="Mardis E.R."/>
            <person name="Wilson R.K."/>
        </authorList>
    </citation>
    <scope>NUCLEOTIDE SEQUENCE [LARGE SCALE GENOMIC DNA]</scope>
    <source>
        <strain evidence="4">DSM 14469</strain>
    </source>
</reference>
<dbReference type="eggNOG" id="COG1454">
    <property type="taxonomic scope" value="Bacteria"/>
</dbReference>
<dbReference type="CDD" id="cd08180">
    <property type="entry name" value="PDD"/>
    <property type="match status" value="1"/>
</dbReference>
<dbReference type="PROSITE" id="PS00913">
    <property type="entry name" value="ADH_IRON_1"/>
    <property type="match status" value="1"/>
</dbReference>
<evidence type="ECO:0000259" key="2">
    <source>
        <dbReference type="Pfam" id="PF00465"/>
    </source>
</evidence>
<keyword evidence="5" id="KW-1185">Reference proteome</keyword>
<evidence type="ECO:0000313" key="5">
    <source>
        <dbReference type="Proteomes" id="UP000005561"/>
    </source>
</evidence>
<dbReference type="FunFam" id="1.20.1090.10:FF:000001">
    <property type="entry name" value="Aldehyde-alcohol dehydrogenase"/>
    <property type="match status" value="1"/>
</dbReference>
<dbReference type="GO" id="GO:0046872">
    <property type="term" value="F:metal ion binding"/>
    <property type="evidence" value="ECO:0007669"/>
    <property type="project" value="InterPro"/>
</dbReference>
<feature type="domain" description="Fe-containing alcohol dehydrogenase-like C-terminal" evidence="3">
    <location>
        <begin position="181"/>
        <end position="385"/>
    </location>
</feature>
<dbReference type="PANTHER" id="PTHR11496">
    <property type="entry name" value="ALCOHOL DEHYDROGENASE"/>
    <property type="match status" value="1"/>
</dbReference>
<gene>
    <name evidence="4" type="ORF">BRYFOR_07181</name>
</gene>
<proteinExistence type="predicted"/>
<dbReference type="FunFam" id="3.40.50.1970:FF:000003">
    <property type="entry name" value="Alcohol dehydrogenase, iron-containing"/>
    <property type="match status" value="1"/>
</dbReference>
<dbReference type="GO" id="GO:0004022">
    <property type="term" value="F:alcohol dehydrogenase (NAD+) activity"/>
    <property type="evidence" value="ECO:0007669"/>
    <property type="project" value="UniProtKB-EC"/>
</dbReference>